<evidence type="ECO:0000313" key="3">
    <source>
        <dbReference type="EMBL" id="GJE94053.1"/>
    </source>
</evidence>
<dbReference type="Proteomes" id="UP000703269">
    <property type="component" value="Unassembled WGS sequence"/>
</dbReference>
<name>A0A9P3GDE8_9APHY</name>
<gene>
    <name evidence="3" type="ORF">PsYK624_102210</name>
</gene>
<reference evidence="3 4" key="1">
    <citation type="submission" date="2021-08" db="EMBL/GenBank/DDBJ databases">
        <title>Draft Genome Sequence of Phanerochaete sordida strain YK-624.</title>
        <authorList>
            <person name="Mori T."/>
            <person name="Dohra H."/>
            <person name="Suzuki T."/>
            <person name="Kawagishi H."/>
            <person name="Hirai H."/>
        </authorList>
    </citation>
    <scope>NUCLEOTIDE SEQUENCE [LARGE SCALE GENOMIC DNA]</scope>
    <source>
        <strain evidence="3 4">YK-624</strain>
    </source>
</reference>
<dbReference type="AlphaFoldDB" id="A0A9P3GDE8"/>
<accession>A0A9P3GDE8</accession>
<evidence type="ECO:0000259" key="2">
    <source>
        <dbReference type="Pfam" id="PF13919"/>
    </source>
</evidence>
<sequence>MSDAGPSTRPRRSTRAPARAPAPVAPSPAKKQKQQRDPAARLAYLLEDSRSKLATVDIADVVSYEHFAALSAESQALLCALLPPTAFASFAPHVDGTHPSGTPTPPADGARTPATLDPAFLADTHVRGAARAWQEHIAAGFFSAASRGAQERYRAGVRSGEMHAEWKDDAWARAHPPPRRPALYEEDPDLNALVKAGDIREGDVLAYARRFPALGLTIAKDMLVHKADATTGALSVLLQPGSASALPRALLVLAPAPPAPPTLTVDGALASADLEDALLDADGRVPTARRGAPARPGARAVPRSASAAKALVVYRWREETMQDLEIQMALERGGRERVGSVWYLRRT</sequence>
<keyword evidence="4" id="KW-1185">Reference proteome</keyword>
<dbReference type="EMBL" id="BPQB01000037">
    <property type="protein sequence ID" value="GJE94053.1"/>
    <property type="molecule type" value="Genomic_DNA"/>
</dbReference>
<proteinExistence type="predicted"/>
<feature type="domain" description="ASX DEUBAD" evidence="2">
    <location>
        <begin position="30"/>
        <end position="175"/>
    </location>
</feature>
<comment type="caution">
    <text evidence="3">The sequence shown here is derived from an EMBL/GenBank/DDBJ whole genome shotgun (WGS) entry which is preliminary data.</text>
</comment>
<evidence type="ECO:0000313" key="4">
    <source>
        <dbReference type="Proteomes" id="UP000703269"/>
    </source>
</evidence>
<protein>
    <submittedName>
        <fullName evidence="3">Asx homology domain-containing protein</fullName>
    </submittedName>
</protein>
<dbReference type="OrthoDB" id="2289918at2759"/>
<dbReference type="InterPro" id="IPR028020">
    <property type="entry name" value="ASX_DEUBAD_dom"/>
</dbReference>
<feature type="region of interest" description="Disordered" evidence="1">
    <location>
        <begin position="1"/>
        <end position="39"/>
    </location>
</feature>
<dbReference type="Pfam" id="PF13919">
    <property type="entry name" value="ASXH"/>
    <property type="match status" value="1"/>
</dbReference>
<organism evidence="3 4">
    <name type="scientific">Phanerochaete sordida</name>
    <dbReference type="NCBI Taxonomy" id="48140"/>
    <lineage>
        <taxon>Eukaryota</taxon>
        <taxon>Fungi</taxon>
        <taxon>Dikarya</taxon>
        <taxon>Basidiomycota</taxon>
        <taxon>Agaricomycotina</taxon>
        <taxon>Agaricomycetes</taxon>
        <taxon>Polyporales</taxon>
        <taxon>Phanerochaetaceae</taxon>
        <taxon>Phanerochaete</taxon>
    </lineage>
</organism>
<evidence type="ECO:0000256" key="1">
    <source>
        <dbReference type="SAM" id="MobiDB-lite"/>
    </source>
</evidence>
<feature type="region of interest" description="Disordered" evidence="1">
    <location>
        <begin position="93"/>
        <end position="115"/>
    </location>
</feature>